<dbReference type="CDD" id="cd00364">
    <property type="entry name" value="Ribosomal_uS17"/>
    <property type="match status" value="1"/>
</dbReference>
<dbReference type="GO" id="GO:0006412">
    <property type="term" value="P:translation"/>
    <property type="evidence" value="ECO:0007669"/>
    <property type="project" value="InterPro"/>
</dbReference>
<keyword evidence="5" id="KW-0687">Ribonucleoprotein</keyword>
<dbReference type="NCBIfam" id="TIGR03635">
    <property type="entry name" value="uS17_bact"/>
    <property type="match status" value="1"/>
</dbReference>
<evidence type="ECO:0000256" key="1">
    <source>
        <dbReference type="ARBA" id="ARBA00010254"/>
    </source>
</evidence>
<dbReference type="InterPro" id="IPR012340">
    <property type="entry name" value="NA-bd_OB-fold"/>
</dbReference>
<dbReference type="InterPro" id="IPR019979">
    <property type="entry name" value="Ribosomal_uS17_CS"/>
</dbReference>
<gene>
    <name evidence="6" type="ORF">METZ01_LOCUS126414</name>
</gene>
<dbReference type="InterPro" id="IPR000266">
    <property type="entry name" value="Ribosomal_uS17"/>
</dbReference>
<dbReference type="GO" id="GO:0019843">
    <property type="term" value="F:rRNA binding"/>
    <property type="evidence" value="ECO:0007669"/>
    <property type="project" value="UniProtKB-KW"/>
</dbReference>
<dbReference type="PRINTS" id="PR00973">
    <property type="entry name" value="RIBOSOMALS17"/>
</dbReference>
<evidence type="ECO:0000313" key="6">
    <source>
        <dbReference type="EMBL" id="SVA73560.1"/>
    </source>
</evidence>
<dbReference type="SUPFAM" id="SSF50249">
    <property type="entry name" value="Nucleic acid-binding proteins"/>
    <property type="match status" value="1"/>
</dbReference>
<protein>
    <recommendedName>
        <fullName evidence="7">30S ribosomal protein S17</fullName>
    </recommendedName>
</protein>
<evidence type="ECO:0000256" key="5">
    <source>
        <dbReference type="ARBA" id="ARBA00023274"/>
    </source>
</evidence>
<accession>A0A381Y9K3</accession>
<evidence type="ECO:0000256" key="4">
    <source>
        <dbReference type="ARBA" id="ARBA00022980"/>
    </source>
</evidence>
<dbReference type="GO" id="GO:0003735">
    <property type="term" value="F:structural constituent of ribosome"/>
    <property type="evidence" value="ECO:0007669"/>
    <property type="project" value="InterPro"/>
</dbReference>
<dbReference type="Gene3D" id="2.40.50.140">
    <property type="entry name" value="Nucleic acid-binding proteins"/>
    <property type="match status" value="1"/>
</dbReference>
<dbReference type="InterPro" id="IPR019984">
    <property type="entry name" value="Ribosomal_uS17_bact/chlr"/>
</dbReference>
<reference evidence="6" key="1">
    <citation type="submission" date="2018-05" db="EMBL/GenBank/DDBJ databases">
        <authorList>
            <person name="Lanie J.A."/>
            <person name="Ng W.-L."/>
            <person name="Kazmierczak K.M."/>
            <person name="Andrzejewski T.M."/>
            <person name="Davidsen T.M."/>
            <person name="Wayne K.J."/>
            <person name="Tettelin H."/>
            <person name="Glass J.I."/>
            <person name="Rusch D."/>
            <person name="Podicherti R."/>
            <person name="Tsui H.-C.T."/>
            <person name="Winkler M.E."/>
        </authorList>
    </citation>
    <scope>NUCLEOTIDE SEQUENCE</scope>
</reference>
<dbReference type="EMBL" id="UINC01017674">
    <property type="protein sequence ID" value="SVA73560.1"/>
    <property type="molecule type" value="Genomic_DNA"/>
</dbReference>
<dbReference type="NCBIfam" id="NF004123">
    <property type="entry name" value="PRK05610.1"/>
    <property type="match status" value="1"/>
</dbReference>
<keyword evidence="4" id="KW-0689">Ribosomal protein</keyword>
<dbReference type="HAMAP" id="MF_01345_B">
    <property type="entry name" value="Ribosomal_uS17_B"/>
    <property type="match status" value="1"/>
</dbReference>
<keyword evidence="2" id="KW-0699">rRNA-binding</keyword>
<organism evidence="6">
    <name type="scientific">marine metagenome</name>
    <dbReference type="NCBI Taxonomy" id="408172"/>
    <lineage>
        <taxon>unclassified sequences</taxon>
        <taxon>metagenomes</taxon>
        <taxon>ecological metagenomes</taxon>
    </lineage>
</organism>
<keyword evidence="3" id="KW-0694">RNA-binding</keyword>
<dbReference type="PROSITE" id="PS00056">
    <property type="entry name" value="RIBOSOMAL_S17"/>
    <property type="match status" value="1"/>
</dbReference>
<dbReference type="PANTHER" id="PTHR10744:SF1">
    <property type="entry name" value="SMALL RIBOSOMAL SUBUNIT PROTEIN US17M"/>
    <property type="match status" value="1"/>
</dbReference>
<evidence type="ECO:0000256" key="2">
    <source>
        <dbReference type="ARBA" id="ARBA00022730"/>
    </source>
</evidence>
<sequence length="66" mass="7597">MDKSISVAVERRIKHPLYNKYISKTTKIMAHDQNNDCKVGDIVSLNEIRPISKRKSWALSEIIKKG</sequence>
<name>A0A381Y9K3_9ZZZZ</name>
<dbReference type="PANTHER" id="PTHR10744">
    <property type="entry name" value="40S RIBOSOMAL PROTEIN S11 FAMILY MEMBER"/>
    <property type="match status" value="1"/>
</dbReference>
<comment type="similarity">
    <text evidence="1">Belongs to the universal ribosomal protein uS17 family.</text>
</comment>
<dbReference type="AlphaFoldDB" id="A0A381Y9K3"/>
<proteinExistence type="inferred from homology"/>
<evidence type="ECO:0000256" key="3">
    <source>
        <dbReference type="ARBA" id="ARBA00022884"/>
    </source>
</evidence>
<dbReference type="Pfam" id="PF00366">
    <property type="entry name" value="Ribosomal_S17"/>
    <property type="match status" value="1"/>
</dbReference>
<dbReference type="GO" id="GO:0022627">
    <property type="term" value="C:cytosolic small ribosomal subunit"/>
    <property type="evidence" value="ECO:0007669"/>
    <property type="project" value="TreeGrafter"/>
</dbReference>
<evidence type="ECO:0008006" key="7">
    <source>
        <dbReference type="Google" id="ProtNLM"/>
    </source>
</evidence>